<evidence type="ECO:0000313" key="1">
    <source>
        <dbReference type="EMBL" id="CAB4136626.1"/>
    </source>
</evidence>
<name>A0A6J5PTI8_9CAUD</name>
<gene>
    <name evidence="1" type="ORF">UFOVP309_44</name>
    <name evidence="2" type="ORF">UFOVP946_51</name>
</gene>
<sequence length="109" mass="12835">MIILKEQIEEQSLKFIPRKYCATTIVLVNEMTNENTTINSDFYKDGYYLFTTTTFDLKEGNFYTLSILNNTEVVYKDKIFCTNQVIADYTINKDEYVANQTTNDFIVYE</sequence>
<organism evidence="2">
    <name type="scientific">uncultured Caudovirales phage</name>
    <dbReference type="NCBI Taxonomy" id="2100421"/>
    <lineage>
        <taxon>Viruses</taxon>
        <taxon>Duplodnaviria</taxon>
        <taxon>Heunggongvirae</taxon>
        <taxon>Uroviricota</taxon>
        <taxon>Caudoviricetes</taxon>
        <taxon>Peduoviridae</taxon>
        <taxon>Maltschvirus</taxon>
        <taxon>Maltschvirus maltsch</taxon>
    </lineage>
</organism>
<reference evidence="2" key="1">
    <citation type="submission" date="2020-05" db="EMBL/GenBank/DDBJ databases">
        <authorList>
            <person name="Chiriac C."/>
            <person name="Salcher M."/>
            <person name="Ghai R."/>
            <person name="Kavagutti S V."/>
        </authorList>
    </citation>
    <scope>NUCLEOTIDE SEQUENCE</scope>
</reference>
<proteinExistence type="predicted"/>
<protein>
    <submittedName>
        <fullName evidence="2">Uncharacterized protein</fullName>
    </submittedName>
</protein>
<accession>A0A6J5PTI8</accession>
<dbReference type="EMBL" id="LR796897">
    <property type="protein sequence ID" value="CAB4173386.1"/>
    <property type="molecule type" value="Genomic_DNA"/>
</dbReference>
<evidence type="ECO:0000313" key="2">
    <source>
        <dbReference type="EMBL" id="CAB4173386.1"/>
    </source>
</evidence>
<dbReference type="EMBL" id="LR796320">
    <property type="protein sequence ID" value="CAB4136626.1"/>
    <property type="molecule type" value="Genomic_DNA"/>
</dbReference>